<gene>
    <name evidence="3" type="ORF">SAMN05216195_12722</name>
</gene>
<evidence type="ECO:0000313" key="4">
    <source>
        <dbReference type="Proteomes" id="UP000199028"/>
    </source>
</evidence>
<reference evidence="4" key="1">
    <citation type="submission" date="2016-10" db="EMBL/GenBank/DDBJ databases">
        <authorList>
            <person name="Varghese N."/>
            <person name="Submissions S."/>
        </authorList>
    </citation>
    <scope>NUCLEOTIDE SEQUENCE [LARGE SCALE GENOMIC DNA]</scope>
    <source>
        <strain evidence="4">CGMCC 4.578</strain>
    </source>
</reference>
<dbReference type="EMBL" id="FOFT01000027">
    <property type="protein sequence ID" value="SES51206.1"/>
    <property type="molecule type" value="Genomic_DNA"/>
</dbReference>
<dbReference type="GO" id="GO:0009294">
    <property type="term" value="P:DNA-mediated transformation"/>
    <property type="evidence" value="ECO:0007669"/>
    <property type="project" value="InterPro"/>
</dbReference>
<dbReference type="SUPFAM" id="SSF102405">
    <property type="entry name" value="MCP/YpsA-like"/>
    <property type="match status" value="1"/>
</dbReference>
<dbReference type="InterPro" id="IPR057666">
    <property type="entry name" value="DrpA_SLOG"/>
</dbReference>
<dbReference type="InterPro" id="IPR003488">
    <property type="entry name" value="DprA"/>
</dbReference>
<dbReference type="AlphaFoldDB" id="A0A1H9XYL0"/>
<dbReference type="Proteomes" id="UP000199028">
    <property type="component" value="Unassembled WGS sequence"/>
</dbReference>
<evidence type="ECO:0000313" key="3">
    <source>
        <dbReference type="EMBL" id="SES51206.1"/>
    </source>
</evidence>
<protein>
    <submittedName>
        <fullName evidence="3">DNA processing protein</fullName>
    </submittedName>
</protein>
<dbReference type="Gene3D" id="3.40.50.450">
    <property type="match status" value="1"/>
</dbReference>
<organism evidence="3 4">
    <name type="scientific">Lentzea flaviverrucosa</name>
    <dbReference type="NCBI Taxonomy" id="200379"/>
    <lineage>
        <taxon>Bacteria</taxon>
        <taxon>Bacillati</taxon>
        <taxon>Actinomycetota</taxon>
        <taxon>Actinomycetes</taxon>
        <taxon>Pseudonocardiales</taxon>
        <taxon>Pseudonocardiaceae</taxon>
        <taxon>Lentzea</taxon>
    </lineage>
</organism>
<sequence>MSLSGQPTDAVRLARAYLSHATESGRVAVVALVDEVGPVEAANRVRSGDAALTDITSDTRSYPEGLVRRQLENFMAAGGRLVIPEDEEWPVGPLMALSGTEAGVAHGGGPLALWVCGSYRLADVLGNAVAVVGSRAATGYGEHVASEFGYGLAEQGVTVISGAAYGIDGAAHRGAMQAQGVTLAVLACGADVAYPAGHQGLLSRIAREGMIVSEYPPGQVPARHRFLARNRIIAALSAGTVVVEAGRRSGAKHTAKVAVALERSLMAVPGPITSVTSLGCHELMRRRIATPVSSVAEILESVPQLDASDARHA</sequence>
<accession>A0A1H9XYL0</accession>
<feature type="domain" description="Smf/DprA SLOG" evidence="2">
    <location>
        <begin position="108"/>
        <end position="302"/>
    </location>
</feature>
<dbReference type="NCBIfam" id="TIGR00732">
    <property type="entry name" value="dprA"/>
    <property type="match status" value="1"/>
</dbReference>
<evidence type="ECO:0000256" key="1">
    <source>
        <dbReference type="ARBA" id="ARBA00006525"/>
    </source>
</evidence>
<evidence type="ECO:0000259" key="2">
    <source>
        <dbReference type="Pfam" id="PF02481"/>
    </source>
</evidence>
<dbReference type="PANTHER" id="PTHR43022">
    <property type="entry name" value="PROTEIN SMF"/>
    <property type="match status" value="1"/>
</dbReference>
<keyword evidence="4" id="KW-1185">Reference proteome</keyword>
<comment type="similarity">
    <text evidence="1">Belongs to the DprA/Smf family.</text>
</comment>
<name>A0A1H9XYL0_9PSEU</name>
<dbReference type="RefSeq" id="WP_090074487.1">
    <property type="nucleotide sequence ID" value="NZ_FOFT01000027.1"/>
</dbReference>
<dbReference type="Pfam" id="PF02481">
    <property type="entry name" value="DNA_processg_A"/>
    <property type="match status" value="1"/>
</dbReference>
<proteinExistence type="inferred from homology"/>
<dbReference type="OrthoDB" id="9785707at2"/>
<dbReference type="PANTHER" id="PTHR43022:SF1">
    <property type="entry name" value="PROTEIN SMF"/>
    <property type="match status" value="1"/>
</dbReference>